<dbReference type="PANTHER" id="PTHR21737">
    <property type="entry name" value="POLYGLUTAMINE BINDING PROTEIN 1/MARVEL MEMBRANE-ASSOCIATING DOMAIN CONTAINING 3"/>
    <property type="match status" value="1"/>
</dbReference>
<evidence type="ECO:0000256" key="7">
    <source>
        <dbReference type="ARBA" id="ARBA00022737"/>
    </source>
</evidence>
<protein>
    <recommendedName>
        <fullName evidence="3">Polyglutamine-binding protein 1</fullName>
    </recommendedName>
    <alternativeName>
        <fullName evidence="13">Polyglutamine tract-binding protein 1</fullName>
    </alternativeName>
</protein>
<dbReference type="EMBL" id="CAIIXF020000004">
    <property type="protein sequence ID" value="CAH1781056.1"/>
    <property type="molecule type" value="Genomic_DNA"/>
</dbReference>
<dbReference type="GO" id="GO:0045087">
    <property type="term" value="P:innate immune response"/>
    <property type="evidence" value="ECO:0007669"/>
    <property type="project" value="UniProtKB-KW"/>
</dbReference>
<feature type="compositionally biased region" description="Basic and acidic residues" evidence="15">
    <location>
        <begin position="39"/>
        <end position="57"/>
    </location>
</feature>
<evidence type="ECO:0000256" key="13">
    <source>
        <dbReference type="ARBA" id="ARBA00042167"/>
    </source>
</evidence>
<dbReference type="GO" id="GO:0005737">
    <property type="term" value="C:cytoplasm"/>
    <property type="evidence" value="ECO:0007669"/>
    <property type="project" value="TreeGrafter"/>
</dbReference>
<organism evidence="17 18">
    <name type="scientific">Owenia fusiformis</name>
    <name type="common">Polychaete worm</name>
    <dbReference type="NCBI Taxonomy" id="6347"/>
    <lineage>
        <taxon>Eukaryota</taxon>
        <taxon>Metazoa</taxon>
        <taxon>Spiralia</taxon>
        <taxon>Lophotrochozoa</taxon>
        <taxon>Annelida</taxon>
        <taxon>Polychaeta</taxon>
        <taxon>Sedentaria</taxon>
        <taxon>Canalipalpata</taxon>
        <taxon>Sabellida</taxon>
        <taxon>Oweniida</taxon>
        <taxon>Oweniidae</taxon>
        <taxon>Owenia</taxon>
    </lineage>
</organism>
<name>A0A8J1UAL8_OWEFU</name>
<keyword evidence="10" id="KW-0804">Transcription</keyword>
<keyword evidence="4" id="KW-0597">Phosphoprotein</keyword>
<feature type="region of interest" description="Disordered" evidence="15">
    <location>
        <begin position="19"/>
        <end position="57"/>
    </location>
</feature>
<dbReference type="PANTHER" id="PTHR21737:SF3">
    <property type="entry name" value="POLYGLUTAMINE-BINDING PROTEIN 1"/>
    <property type="match status" value="1"/>
</dbReference>
<comment type="subcellular location">
    <subcellularLocation>
        <location evidence="2">Cytoplasmic granule</location>
    </subcellularLocation>
    <subcellularLocation>
        <location evidence="1">Nucleus speckle</location>
    </subcellularLocation>
</comment>
<evidence type="ECO:0000256" key="8">
    <source>
        <dbReference type="ARBA" id="ARBA00022859"/>
    </source>
</evidence>
<dbReference type="OrthoDB" id="42462at2759"/>
<evidence type="ECO:0000313" key="18">
    <source>
        <dbReference type="Proteomes" id="UP000749559"/>
    </source>
</evidence>
<evidence type="ECO:0000256" key="5">
    <source>
        <dbReference type="ARBA" id="ARBA00022588"/>
    </source>
</evidence>
<accession>A0A8J1UAL8</accession>
<evidence type="ECO:0000256" key="10">
    <source>
        <dbReference type="ARBA" id="ARBA00023163"/>
    </source>
</evidence>
<evidence type="ECO:0000256" key="3">
    <source>
        <dbReference type="ARBA" id="ARBA00021117"/>
    </source>
</evidence>
<evidence type="ECO:0000256" key="9">
    <source>
        <dbReference type="ARBA" id="ARBA00023015"/>
    </source>
</evidence>
<keyword evidence="18" id="KW-1185">Reference proteome</keyword>
<dbReference type="Proteomes" id="UP000749559">
    <property type="component" value="Unassembled WGS sequence"/>
</dbReference>
<dbReference type="PROSITE" id="PS50020">
    <property type="entry name" value="WW_DOMAIN_2"/>
    <property type="match status" value="1"/>
</dbReference>
<evidence type="ECO:0000256" key="6">
    <source>
        <dbReference type="ARBA" id="ARBA00022664"/>
    </source>
</evidence>
<comment type="caution">
    <text evidence="17">The sequence shown here is derived from an EMBL/GenBank/DDBJ whole genome shotgun (WGS) entry which is preliminary data.</text>
</comment>
<dbReference type="InterPro" id="IPR001202">
    <property type="entry name" value="WW_dom"/>
</dbReference>
<evidence type="ECO:0000256" key="4">
    <source>
        <dbReference type="ARBA" id="ARBA00022553"/>
    </source>
</evidence>
<dbReference type="CDD" id="cd00201">
    <property type="entry name" value="WW"/>
    <property type="match status" value="1"/>
</dbReference>
<evidence type="ECO:0000256" key="15">
    <source>
        <dbReference type="SAM" id="MobiDB-lite"/>
    </source>
</evidence>
<keyword evidence="9" id="KW-0805">Transcription regulation</keyword>
<evidence type="ECO:0000256" key="1">
    <source>
        <dbReference type="ARBA" id="ARBA00004324"/>
    </source>
</evidence>
<feature type="domain" description="WW" evidence="16">
    <location>
        <begin position="111"/>
        <end position="145"/>
    </location>
</feature>
<evidence type="ECO:0000313" key="17">
    <source>
        <dbReference type="EMBL" id="CAH1781056.1"/>
    </source>
</evidence>
<evidence type="ECO:0000256" key="11">
    <source>
        <dbReference type="ARBA" id="ARBA00023187"/>
    </source>
</evidence>
<keyword evidence="8" id="KW-0391">Immunity</keyword>
<dbReference type="Gene3D" id="2.20.70.10">
    <property type="match status" value="1"/>
</dbReference>
<keyword evidence="5" id="KW-0399">Innate immunity</keyword>
<evidence type="ECO:0000256" key="2">
    <source>
        <dbReference type="ARBA" id="ARBA00004463"/>
    </source>
</evidence>
<comment type="subunit">
    <text evidence="14">Interacts with POU3F2/Brn-2, ATXN1, TXNL4A, HTT and AR. Interaction with ATXN1 correlates positively with the length of the polyglutamine tract. Interacts with RNA polymerase II large subunit in a phosphorylation-dependent manner. Forms a ternary complex with ATXN1 mutant and phosphorylated RNA polymerase II. Interacts (via C-terminus) with TXNL4A and CD2BP2. Interacts (via WW domain) with ATN1 and SF3B1, and may interact with additional splice factors. Interacts (via WW domain) with WBP11; Leading to reduce interaction between PQBP1 and TXNL4A. Interacts with CAPRIN1. Interacts with DDX1. Interacts with SFPQ. Interacts with KHSRP.</text>
</comment>
<feature type="region of interest" description="Disordered" evidence="15">
    <location>
        <begin position="162"/>
        <end position="288"/>
    </location>
</feature>
<keyword evidence="7" id="KW-0677">Repeat</keyword>
<dbReference type="GO" id="GO:0000380">
    <property type="term" value="P:alternative mRNA splicing, via spliceosome"/>
    <property type="evidence" value="ECO:0007669"/>
    <property type="project" value="TreeGrafter"/>
</dbReference>
<keyword evidence="11" id="KW-0508">mRNA splicing</keyword>
<evidence type="ECO:0000256" key="14">
    <source>
        <dbReference type="ARBA" id="ARBA00046362"/>
    </source>
</evidence>
<keyword evidence="12" id="KW-0539">Nucleus</keyword>
<dbReference type="AlphaFoldDB" id="A0A8J1UAL8"/>
<dbReference type="GO" id="GO:0043021">
    <property type="term" value="F:ribonucleoprotein complex binding"/>
    <property type="evidence" value="ECO:0007669"/>
    <property type="project" value="TreeGrafter"/>
</dbReference>
<dbReference type="Pfam" id="PF00397">
    <property type="entry name" value="WW"/>
    <property type="match status" value="1"/>
</dbReference>
<feature type="compositionally biased region" description="Basic and acidic residues" evidence="15">
    <location>
        <begin position="199"/>
        <end position="224"/>
    </location>
</feature>
<dbReference type="InterPro" id="IPR036020">
    <property type="entry name" value="WW_dom_sf"/>
</dbReference>
<feature type="compositionally biased region" description="Acidic residues" evidence="15">
    <location>
        <begin position="22"/>
        <end position="38"/>
    </location>
</feature>
<dbReference type="Gene3D" id="3.40.30.10">
    <property type="entry name" value="Glutaredoxin"/>
    <property type="match status" value="1"/>
</dbReference>
<dbReference type="SUPFAM" id="SSF51045">
    <property type="entry name" value="WW domain"/>
    <property type="match status" value="1"/>
</dbReference>
<sequence length="288" mass="33440">MPLPAGLLARLKKRGLVKVDDNTPDEGEEVFAEDYDDDERPKPIPEEEPIEKEQETEFDENRELVHEVSACPNIMNMYHSCTKFCEERWGKKEFSPSEAMIRRRDRTLTAHPLPEKWREVADTDTNRYYYWNVHTDEVSWLPPTHPRAKVTFPAEKLKNLLEGKENVDNEPEEDEQPVMPSIDDSDFEALENQIRRKAREKEQEQKREKQKKERRGEKRKKADEDTLDPMDPASYSDIARGSWSTGLERGGDAKTGVDSTASGPLFQQRPYPSPGAILRANRKLEEQE</sequence>
<evidence type="ECO:0000259" key="16">
    <source>
        <dbReference type="PROSITE" id="PS50020"/>
    </source>
</evidence>
<gene>
    <name evidence="17" type="ORF">OFUS_LOCUS7678</name>
</gene>
<reference evidence="17" key="1">
    <citation type="submission" date="2022-03" db="EMBL/GenBank/DDBJ databases">
        <authorList>
            <person name="Martin C."/>
        </authorList>
    </citation>
    <scope>NUCLEOTIDE SEQUENCE</scope>
</reference>
<keyword evidence="6" id="KW-0507">mRNA processing</keyword>
<proteinExistence type="predicted"/>
<dbReference type="SMART" id="SM00456">
    <property type="entry name" value="WW"/>
    <property type="match status" value="1"/>
</dbReference>
<evidence type="ECO:0000256" key="12">
    <source>
        <dbReference type="ARBA" id="ARBA00023242"/>
    </source>
</evidence>
<dbReference type="GO" id="GO:0016607">
    <property type="term" value="C:nuclear speck"/>
    <property type="evidence" value="ECO:0007669"/>
    <property type="project" value="UniProtKB-SubCell"/>
</dbReference>